<sequence>MTWVYLVIFDKLHNREQEKGKQQEDRFLSRRLCCCLHTCWQSRRRVVLLSSHWTFWIDVAGRVNSRAFEADALECRRHSVPPRPLRMSNYQRSRLFKHLDFNKERVRARFMVTVWVI</sequence>
<name>A0AAV4PZV5_9ARAC</name>
<evidence type="ECO:0000313" key="2">
    <source>
        <dbReference type="Proteomes" id="UP001054837"/>
    </source>
</evidence>
<organism evidence="1 2">
    <name type="scientific">Caerostris darwini</name>
    <dbReference type="NCBI Taxonomy" id="1538125"/>
    <lineage>
        <taxon>Eukaryota</taxon>
        <taxon>Metazoa</taxon>
        <taxon>Ecdysozoa</taxon>
        <taxon>Arthropoda</taxon>
        <taxon>Chelicerata</taxon>
        <taxon>Arachnida</taxon>
        <taxon>Araneae</taxon>
        <taxon>Araneomorphae</taxon>
        <taxon>Entelegynae</taxon>
        <taxon>Araneoidea</taxon>
        <taxon>Araneidae</taxon>
        <taxon>Caerostris</taxon>
    </lineage>
</organism>
<comment type="caution">
    <text evidence="1">The sequence shown here is derived from an EMBL/GenBank/DDBJ whole genome shotgun (WGS) entry which is preliminary data.</text>
</comment>
<protein>
    <submittedName>
        <fullName evidence="1">Uncharacterized protein</fullName>
    </submittedName>
</protein>
<accession>A0AAV4PZV5</accession>
<proteinExistence type="predicted"/>
<dbReference type="AlphaFoldDB" id="A0AAV4PZV5"/>
<gene>
    <name evidence="1" type="ORF">CDAR_112631</name>
</gene>
<evidence type="ECO:0000313" key="1">
    <source>
        <dbReference type="EMBL" id="GIY02275.1"/>
    </source>
</evidence>
<reference evidence="1 2" key="1">
    <citation type="submission" date="2021-06" db="EMBL/GenBank/DDBJ databases">
        <title>Caerostris darwini draft genome.</title>
        <authorList>
            <person name="Kono N."/>
            <person name="Arakawa K."/>
        </authorList>
    </citation>
    <scope>NUCLEOTIDE SEQUENCE [LARGE SCALE GENOMIC DNA]</scope>
</reference>
<dbReference type="Proteomes" id="UP001054837">
    <property type="component" value="Unassembled WGS sequence"/>
</dbReference>
<keyword evidence="2" id="KW-1185">Reference proteome</keyword>
<dbReference type="EMBL" id="BPLQ01003666">
    <property type="protein sequence ID" value="GIY02275.1"/>
    <property type="molecule type" value="Genomic_DNA"/>
</dbReference>